<sequence length="301" mass="34647">MFFLQNCPDLLAEFNEKRKKHKEKKLKDDTLDAFIVPDDEPSSTSDDERKKERKHKQRDEKRRTLNKEREHPKARAKSELRPDVYSKKKSEPPPKPTKRKKLGAILSYDQYIDSDMGVDFDRREDFDDDLKPSTSAASRITKIKKEPSASKKDSEPSGENVPATDTADKLEDDEDMTSQTDNLIERDQMEKLTIDQLKVTESDEEEESDTGFVLDMKSIPYKILPEDGENGFDRGWEVEKILALTNVKTESGAANVNGIVKFKGFKYSQQIPIEKIKEYASAKLLDFLHEKIKSVLTLKKQ</sequence>
<evidence type="ECO:0000256" key="1">
    <source>
        <dbReference type="SAM" id="MobiDB-lite"/>
    </source>
</evidence>
<evidence type="ECO:0000313" key="3">
    <source>
        <dbReference type="Proteomes" id="UP001201812"/>
    </source>
</evidence>
<feature type="compositionally biased region" description="Basic and acidic residues" evidence="1">
    <location>
        <begin position="57"/>
        <end position="92"/>
    </location>
</feature>
<feature type="region of interest" description="Disordered" evidence="1">
    <location>
        <begin position="18"/>
        <end position="107"/>
    </location>
</feature>
<name>A0AAD4NIP6_9BILA</name>
<dbReference type="Gene3D" id="2.40.50.40">
    <property type="match status" value="1"/>
</dbReference>
<accession>A0AAD4NIP6</accession>
<feature type="compositionally biased region" description="Basic and acidic residues" evidence="1">
    <location>
        <begin position="120"/>
        <end position="131"/>
    </location>
</feature>
<dbReference type="AlphaFoldDB" id="A0AAD4NIP6"/>
<dbReference type="Proteomes" id="UP001201812">
    <property type="component" value="Unassembled WGS sequence"/>
</dbReference>
<evidence type="ECO:0000313" key="2">
    <source>
        <dbReference type="EMBL" id="KAI1728926.1"/>
    </source>
</evidence>
<feature type="compositionally biased region" description="Basic and acidic residues" evidence="1">
    <location>
        <begin position="143"/>
        <end position="155"/>
    </location>
</feature>
<gene>
    <name evidence="2" type="ORF">DdX_01136</name>
</gene>
<organism evidence="2 3">
    <name type="scientific">Ditylenchus destructor</name>
    <dbReference type="NCBI Taxonomy" id="166010"/>
    <lineage>
        <taxon>Eukaryota</taxon>
        <taxon>Metazoa</taxon>
        <taxon>Ecdysozoa</taxon>
        <taxon>Nematoda</taxon>
        <taxon>Chromadorea</taxon>
        <taxon>Rhabditida</taxon>
        <taxon>Tylenchina</taxon>
        <taxon>Tylenchomorpha</taxon>
        <taxon>Sphaerularioidea</taxon>
        <taxon>Anguinidae</taxon>
        <taxon>Anguininae</taxon>
        <taxon>Ditylenchus</taxon>
    </lineage>
</organism>
<reference evidence="2" key="1">
    <citation type="submission" date="2022-01" db="EMBL/GenBank/DDBJ databases">
        <title>Genome Sequence Resource for Two Populations of Ditylenchus destructor, the Migratory Endoparasitic Phytonematode.</title>
        <authorList>
            <person name="Zhang H."/>
            <person name="Lin R."/>
            <person name="Xie B."/>
        </authorList>
    </citation>
    <scope>NUCLEOTIDE SEQUENCE</scope>
    <source>
        <strain evidence="2">BazhouSP</strain>
    </source>
</reference>
<dbReference type="EMBL" id="JAKKPZ010000001">
    <property type="protein sequence ID" value="KAI1728926.1"/>
    <property type="molecule type" value="Genomic_DNA"/>
</dbReference>
<feature type="region of interest" description="Disordered" evidence="1">
    <location>
        <begin position="120"/>
        <end position="210"/>
    </location>
</feature>
<comment type="caution">
    <text evidence="2">The sequence shown here is derived from an EMBL/GenBank/DDBJ whole genome shotgun (WGS) entry which is preliminary data.</text>
</comment>
<feature type="compositionally biased region" description="Basic and acidic residues" evidence="1">
    <location>
        <begin position="183"/>
        <end position="201"/>
    </location>
</feature>
<keyword evidence="3" id="KW-1185">Reference proteome</keyword>
<protein>
    <submittedName>
        <fullName evidence="2">Uncharacterized protein</fullName>
    </submittedName>
</protein>
<proteinExistence type="predicted"/>